<feature type="domain" description="PA" evidence="18">
    <location>
        <begin position="423"/>
        <end position="496"/>
    </location>
</feature>
<dbReference type="PROSITE" id="PS00136">
    <property type="entry name" value="SUBTILASE_ASP"/>
    <property type="match status" value="1"/>
</dbReference>
<feature type="region of interest" description="Disordered" evidence="15">
    <location>
        <begin position="763"/>
        <end position="807"/>
    </location>
</feature>
<dbReference type="PANTHER" id="PTHR43806">
    <property type="entry name" value="PEPTIDASE S8"/>
    <property type="match status" value="1"/>
</dbReference>
<evidence type="ECO:0000256" key="3">
    <source>
        <dbReference type="ARBA" id="ARBA00011073"/>
    </source>
</evidence>
<feature type="domain" description="Peptidase S8/S53" evidence="17">
    <location>
        <begin position="187"/>
        <end position="621"/>
    </location>
</feature>
<feature type="chain" id="PRO_5037366323" evidence="16">
    <location>
        <begin position="34"/>
        <end position="823"/>
    </location>
</feature>
<sequence>MSASLAARRWTHRAFGGAVALALAGSAAMTAQAATGSAAIDPNSDGVVATSGVDSSSALIQLVGDPLSTSPDVDHGNGRVKLDGQKTKSVKAALAAQRNALKSWLRANAPKAKVTGEYDFALNAIAVRLNGTSVATLRQAPGVASVQLQGLFHPTADDPDLARIDGLLGWSAAGATSEPSDPASWAGAGVQVGIIDSGVDASHPCFSDERFPATRQLGDTHFTNNKVIVAKVFNNKAGSKGYTAEAIGEHGTHVGGTVACNLQTPAVVNGVDITYDPSGVAPGAQLGSYNVFPGDDGDARSEDILNAIEAAVADGMDVLNMSLGGGSHGIQDLLTVAVDNVDRAGIVVAVSAGNEGPGVMTIGSPGMAERALTSGASTVGHFVGLSIKGEGTEVYAATGDFPAPTAPISATLEAVKNADGTLGNGCAAGAVAAAVPAGSIALISRGTCTFGTKVANAKAAGAVAAIIVNNVAGDPIAMAADTALPADVQQLPAVMTALSTKGALLALDGQPVTIGSDQAYRVTTSNDIMAGFSSQGPVDVSYRVKPDVVAPGVNVLSSIPMSYCDNDVEGCWAFFQGTSMSSPHLAGMAAVVRAAKPGWDAWQVRSAIANTAKLGVLTRFTDGTTVDANVQKVGNGLADLDAAVRAQVALTRPSVSFGAVPNTAGQSLTETVTVTNLTDGALTLPLSVSEGPGEGVFSVSPQSVNLPAGGSATVTVTFTSAKGSALGNTQATLMVGSAAHAALYASGGGPGVAGLVKGCDPHLERGVLKGRHPPPRPGSGQAGGGGGGGASPHTPGDRAGEDWSEVSGIDVRVSISLTGGRKV</sequence>
<feature type="active site" description="Charge relay system" evidence="13 14">
    <location>
        <position position="196"/>
    </location>
</feature>
<evidence type="ECO:0000259" key="18">
    <source>
        <dbReference type="Pfam" id="PF02225"/>
    </source>
</evidence>
<gene>
    <name evidence="20" type="ORF">IPF40_15580</name>
</gene>
<evidence type="ECO:0000256" key="7">
    <source>
        <dbReference type="ARBA" id="ARBA00022670"/>
    </source>
</evidence>
<evidence type="ECO:0000259" key="19">
    <source>
        <dbReference type="Pfam" id="PF22544"/>
    </source>
</evidence>
<dbReference type="InterPro" id="IPR003137">
    <property type="entry name" value="PA_domain"/>
</dbReference>
<dbReference type="Pfam" id="PF02225">
    <property type="entry name" value="PA"/>
    <property type="match status" value="1"/>
</dbReference>
<dbReference type="GO" id="GO:0006508">
    <property type="term" value="P:proteolysis"/>
    <property type="evidence" value="ECO:0007669"/>
    <property type="project" value="UniProtKB-KW"/>
</dbReference>
<dbReference type="SUPFAM" id="SSF52743">
    <property type="entry name" value="Subtilisin-like"/>
    <property type="match status" value="1"/>
</dbReference>
<evidence type="ECO:0000256" key="9">
    <source>
        <dbReference type="ARBA" id="ARBA00022801"/>
    </source>
</evidence>
<feature type="active site" description="Charge relay system" evidence="13 14">
    <location>
        <position position="579"/>
    </location>
</feature>
<accession>A0A935CEZ4</accession>
<dbReference type="Gene3D" id="2.60.40.10">
    <property type="entry name" value="Immunoglobulins"/>
    <property type="match status" value="1"/>
</dbReference>
<reference evidence="20 21" key="1">
    <citation type="submission" date="2020-10" db="EMBL/GenBank/DDBJ databases">
        <title>Connecting structure to function with the recovery of over 1000 high-quality activated sludge metagenome-assembled genomes encoding full-length rRNA genes using long-read sequencing.</title>
        <authorList>
            <person name="Singleton C.M."/>
            <person name="Petriglieri F."/>
            <person name="Kristensen J.M."/>
            <person name="Kirkegaard R.H."/>
            <person name="Michaelsen T.Y."/>
            <person name="Andersen M.H."/>
            <person name="Karst S.M."/>
            <person name="Dueholm M.S."/>
            <person name="Nielsen P.H."/>
            <person name="Albertsen M."/>
        </authorList>
    </citation>
    <scope>NUCLEOTIDE SEQUENCE [LARGE SCALE GENOMIC DNA]</scope>
    <source>
        <strain evidence="20">AalE_18-Q3-R2-46_BAT3C.188</strain>
    </source>
</reference>
<dbReference type="GO" id="GO:0004252">
    <property type="term" value="F:serine-type endopeptidase activity"/>
    <property type="evidence" value="ECO:0007669"/>
    <property type="project" value="UniProtKB-UniRule"/>
</dbReference>
<dbReference type="InterPro" id="IPR015500">
    <property type="entry name" value="Peptidase_S8_subtilisin-rel"/>
</dbReference>
<name>A0A935CEZ4_9MICO</name>
<dbReference type="InterPro" id="IPR053879">
    <property type="entry name" value="HYDIN_VesB_CFA65-like_Ig"/>
</dbReference>
<keyword evidence="5" id="KW-0134">Cell wall</keyword>
<evidence type="ECO:0000256" key="13">
    <source>
        <dbReference type="PIRSR" id="PIRSR615500-1"/>
    </source>
</evidence>
<keyword evidence="8 16" id="KW-0732">Signal</keyword>
<evidence type="ECO:0000256" key="6">
    <source>
        <dbReference type="ARBA" id="ARBA00022525"/>
    </source>
</evidence>
<proteinExistence type="inferred from homology"/>
<comment type="caution">
    <text evidence="20">The sequence shown here is derived from an EMBL/GenBank/DDBJ whole genome shotgun (WGS) entry which is preliminary data.</text>
</comment>
<evidence type="ECO:0000313" key="20">
    <source>
        <dbReference type="EMBL" id="MBK6302372.1"/>
    </source>
</evidence>
<evidence type="ECO:0000256" key="10">
    <source>
        <dbReference type="ARBA" id="ARBA00022825"/>
    </source>
</evidence>
<keyword evidence="10 14" id="KW-0720">Serine protease</keyword>
<dbReference type="PROSITE" id="PS51892">
    <property type="entry name" value="SUBTILASE"/>
    <property type="match status" value="1"/>
</dbReference>
<dbReference type="EMBL" id="JADIXZ010000010">
    <property type="protein sequence ID" value="MBK6302372.1"/>
    <property type="molecule type" value="Genomic_DNA"/>
</dbReference>
<dbReference type="Pfam" id="PF00082">
    <property type="entry name" value="Peptidase_S8"/>
    <property type="match status" value="1"/>
</dbReference>
<dbReference type="InterPro" id="IPR036852">
    <property type="entry name" value="Peptidase_S8/S53_dom_sf"/>
</dbReference>
<comment type="similarity">
    <text evidence="3 14">Belongs to the peptidase S8 family.</text>
</comment>
<evidence type="ECO:0000256" key="2">
    <source>
        <dbReference type="ARBA" id="ARBA00004496"/>
    </source>
</evidence>
<keyword evidence="7 14" id="KW-0645">Protease</keyword>
<keyword evidence="11" id="KW-0969">Cilium</keyword>
<dbReference type="InterPro" id="IPR000209">
    <property type="entry name" value="Peptidase_S8/S53_dom"/>
</dbReference>
<keyword evidence="9 14" id="KW-0378">Hydrolase</keyword>
<feature type="domain" description="HYDIN/VesB/CFA65-like Ig-like" evidence="19">
    <location>
        <begin position="648"/>
        <end position="735"/>
    </location>
</feature>
<feature type="compositionally biased region" description="Gly residues" evidence="15">
    <location>
        <begin position="780"/>
        <end position="790"/>
    </location>
</feature>
<dbReference type="Gene3D" id="3.40.50.200">
    <property type="entry name" value="Peptidase S8/S53 domain"/>
    <property type="match status" value="1"/>
</dbReference>
<protein>
    <submittedName>
        <fullName evidence="20">S8 family serine peptidase</fullName>
    </submittedName>
</protein>
<feature type="signal peptide" evidence="16">
    <location>
        <begin position="1"/>
        <end position="33"/>
    </location>
</feature>
<evidence type="ECO:0000256" key="14">
    <source>
        <dbReference type="PROSITE-ProRule" id="PRU01240"/>
    </source>
</evidence>
<keyword evidence="6" id="KW-0964">Secreted</keyword>
<dbReference type="GO" id="GO:0005737">
    <property type="term" value="C:cytoplasm"/>
    <property type="evidence" value="ECO:0007669"/>
    <property type="project" value="UniProtKB-SubCell"/>
</dbReference>
<feature type="active site" description="Charge relay system" evidence="13 14">
    <location>
        <position position="250"/>
    </location>
</feature>
<evidence type="ECO:0000256" key="15">
    <source>
        <dbReference type="SAM" id="MobiDB-lite"/>
    </source>
</evidence>
<evidence type="ECO:0000313" key="21">
    <source>
        <dbReference type="Proteomes" id="UP000718281"/>
    </source>
</evidence>
<dbReference type="Gene3D" id="3.50.30.30">
    <property type="match status" value="1"/>
</dbReference>
<dbReference type="GO" id="GO:0005975">
    <property type="term" value="P:carbohydrate metabolic process"/>
    <property type="evidence" value="ECO:0007669"/>
    <property type="project" value="UniProtKB-ARBA"/>
</dbReference>
<evidence type="ECO:0000256" key="8">
    <source>
        <dbReference type="ARBA" id="ARBA00022729"/>
    </source>
</evidence>
<dbReference type="AlphaFoldDB" id="A0A935CEZ4"/>
<dbReference type="InterPro" id="IPR050131">
    <property type="entry name" value="Peptidase_S8_subtilisin-like"/>
</dbReference>
<dbReference type="InterPro" id="IPR013783">
    <property type="entry name" value="Ig-like_fold"/>
</dbReference>
<comment type="subcellular location">
    <subcellularLocation>
        <location evidence="1">Cell projection</location>
        <location evidence="1">Cilium</location>
    </subcellularLocation>
    <subcellularLocation>
        <location evidence="2">Cytoplasm</location>
    </subcellularLocation>
</comment>
<keyword evidence="12" id="KW-0966">Cell projection</keyword>
<evidence type="ECO:0000256" key="16">
    <source>
        <dbReference type="SAM" id="SignalP"/>
    </source>
</evidence>
<evidence type="ECO:0000256" key="4">
    <source>
        <dbReference type="ARBA" id="ARBA00022490"/>
    </source>
</evidence>
<dbReference type="InterPro" id="IPR023827">
    <property type="entry name" value="Peptidase_S8_Asp-AS"/>
</dbReference>
<evidence type="ECO:0000256" key="12">
    <source>
        <dbReference type="ARBA" id="ARBA00023273"/>
    </source>
</evidence>
<dbReference type="SUPFAM" id="SSF52025">
    <property type="entry name" value="PA domain"/>
    <property type="match status" value="1"/>
</dbReference>
<evidence type="ECO:0000256" key="11">
    <source>
        <dbReference type="ARBA" id="ARBA00023069"/>
    </source>
</evidence>
<evidence type="ECO:0000259" key="17">
    <source>
        <dbReference type="Pfam" id="PF00082"/>
    </source>
</evidence>
<organism evidence="20 21">
    <name type="scientific">Candidatus Phosphoribacter hodrii</name>
    <dbReference type="NCBI Taxonomy" id="2953743"/>
    <lineage>
        <taxon>Bacteria</taxon>
        <taxon>Bacillati</taxon>
        <taxon>Actinomycetota</taxon>
        <taxon>Actinomycetes</taxon>
        <taxon>Micrococcales</taxon>
        <taxon>Dermatophilaceae</taxon>
        <taxon>Candidatus Phosphoribacter</taxon>
    </lineage>
</organism>
<dbReference type="PANTHER" id="PTHR43806:SF11">
    <property type="entry name" value="CEREVISIN-RELATED"/>
    <property type="match status" value="1"/>
</dbReference>
<evidence type="ECO:0000256" key="1">
    <source>
        <dbReference type="ARBA" id="ARBA00004138"/>
    </source>
</evidence>
<dbReference type="PRINTS" id="PR00723">
    <property type="entry name" value="SUBTILISIN"/>
</dbReference>
<evidence type="ECO:0000256" key="5">
    <source>
        <dbReference type="ARBA" id="ARBA00022512"/>
    </source>
</evidence>
<keyword evidence="4" id="KW-0963">Cytoplasm</keyword>
<dbReference type="InterPro" id="IPR046450">
    <property type="entry name" value="PA_dom_sf"/>
</dbReference>
<dbReference type="Proteomes" id="UP000718281">
    <property type="component" value="Unassembled WGS sequence"/>
</dbReference>
<dbReference type="Pfam" id="PF22544">
    <property type="entry name" value="HYDIN_VesB_CFA65-like_Ig"/>
    <property type="match status" value="1"/>
</dbReference>